<accession>D3ALQ1</accession>
<dbReference type="HOGENOM" id="CLU_2537961_0_0_9"/>
<protein>
    <submittedName>
        <fullName evidence="1">Uncharacterized protein</fullName>
    </submittedName>
</protein>
<name>D3ALQ1_9FIRM</name>
<organism evidence="1 2">
    <name type="scientific">Hungatella hathewayi DSM 13479</name>
    <dbReference type="NCBI Taxonomy" id="566550"/>
    <lineage>
        <taxon>Bacteria</taxon>
        <taxon>Bacillati</taxon>
        <taxon>Bacillota</taxon>
        <taxon>Clostridia</taxon>
        <taxon>Lachnospirales</taxon>
        <taxon>Lachnospiraceae</taxon>
        <taxon>Hungatella</taxon>
    </lineage>
</organism>
<evidence type="ECO:0000313" key="1">
    <source>
        <dbReference type="EMBL" id="EFC97249.1"/>
    </source>
</evidence>
<proteinExistence type="predicted"/>
<evidence type="ECO:0000313" key="2">
    <source>
        <dbReference type="Proteomes" id="UP000004968"/>
    </source>
</evidence>
<dbReference type="AlphaFoldDB" id="D3ALQ1"/>
<dbReference type="EMBL" id="ACIO01000415">
    <property type="protein sequence ID" value="EFC97249.1"/>
    <property type="molecule type" value="Genomic_DNA"/>
</dbReference>
<reference evidence="1 2" key="1">
    <citation type="submission" date="2010-01" db="EMBL/GenBank/DDBJ databases">
        <authorList>
            <person name="Weinstock G."/>
            <person name="Sodergren E."/>
            <person name="Clifton S."/>
            <person name="Fulton L."/>
            <person name="Fulton B."/>
            <person name="Courtney L."/>
            <person name="Fronick C."/>
            <person name="Harrison M."/>
            <person name="Strong C."/>
            <person name="Farmer C."/>
            <person name="Delahaunty K."/>
            <person name="Markovic C."/>
            <person name="Hall O."/>
            <person name="Minx P."/>
            <person name="Tomlinson C."/>
            <person name="Mitreva M."/>
            <person name="Nelson J."/>
            <person name="Hou S."/>
            <person name="Wollam A."/>
            <person name="Pepin K.H."/>
            <person name="Johnson M."/>
            <person name="Bhonagiri V."/>
            <person name="Nash W.E."/>
            <person name="Warren W."/>
            <person name="Chinwalla A."/>
            <person name="Mardis E.R."/>
            <person name="Wilson R.K."/>
        </authorList>
    </citation>
    <scope>NUCLEOTIDE SEQUENCE [LARGE SCALE GENOMIC DNA]</scope>
    <source>
        <strain evidence="1 2">DSM 13479</strain>
    </source>
</reference>
<sequence>MGAIQIKSVLTIYKSGISITAGENTYVSLPYTKTYNTFPLVIVKSAVHCIVNIVDIKTDTVDVRLEGIKTDADGQVYLYVLEI</sequence>
<dbReference type="Proteomes" id="UP000004968">
    <property type="component" value="Unassembled WGS sequence"/>
</dbReference>
<gene>
    <name evidence="1" type="ORF">CLOSTHATH_04547</name>
</gene>
<comment type="caution">
    <text evidence="1">The sequence shown here is derived from an EMBL/GenBank/DDBJ whole genome shotgun (WGS) entry which is preliminary data.</text>
</comment>